<name>A0ABY8FCA6_9GAMM</name>
<evidence type="ECO:0000313" key="1">
    <source>
        <dbReference type="EMBL" id="WFF40427.1"/>
    </source>
</evidence>
<sequence>MKKRTRRHSLDRRRQALARQLIIYGKRQERDAEFAGGLHRPITMSERDAMAAYEWLLDKPLRFWIRATVYCRDDAGDQYRESREAETQQAATANDLAPFRMQMLAEARAAVNARHVVAEGFEMRVI</sequence>
<dbReference type="RefSeq" id="WP_282235670.1">
    <property type="nucleotide sequence ID" value="NZ_CP035631.1"/>
</dbReference>
<dbReference type="EMBL" id="CP035631">
    <property type="protein sequence ID" value="WFF40427.1"/>
    <property type="molecule type" value="Genomic_DNA"/>
</dbReference>
<evidence type="ECO:0000313" key="2">
    <source>
        <dbReference type="Proteomes" id="UP001321526"/>
    </source>
</evidence>
<protein>
    <submittedName>
        <fullName evidence="1">Uncharacterized protein</fullName>
    </submittedName>
</protein>
<organism evidence="1 2">
    <name type="scientific">Salinicola endophyticus</name>
    <dbReference type="NCBI Taxonomy" id="1949083"/>
    <lineage>
        <taxon>Bacteria</taxon>
        <taxon>Pseudomonadati</taxon>
        <taxon>Pseudomonadota</taxon>
        <taxon>Gammaproteobacteria</taxon>
        <taxon>Oceanospirillales</taxon>
        <taxon>Halomonadaceae</taxon>
        <taxon>Salinicola</taxon>
    </lineage>
</organism>
<reference evidence="1 2" key="1">
    <citation type="submission" date="2019-01" db="EMBL/GenBank/DDBJ databases">
        <title>Genome sequence of Salinicola endophyticus REST5.</title>
        <authorList>
            <person name="Nascimento F.X."/>
        </authorList>
    </citation>
    <scope>NUCLEOTIDE SEQUENCE [LARGE SCALE GENOMIC DNA]</scope>
    <source>
        <strain evidence="1 2">REST5</strain>
    </source>
</reference>
<keyword evidence="2" id="KW-1185">Reference proteome</keyword>
<gene>
    <name evidence="1" type="ORF">EVC62_02320</name>
</gene>
<dbReference type="Proteomes" id="UP001321526">
    <property type="component" value="Chromosome"/>
</dbReference>
<accession>A0ABY8FCA6</accession>
<proteinExistence type="predicted"/>